<dbReference type="EMBL" id="UINC01125296">
    <property type="protein sequence ID" value="SVD03027.1"/>
    <property type="molecule type" value="Genomic_DNA"/>
</dbReference>
<accession>A0A382S1C4</accession>
<gene>
    <name evidence="1" type="ORF">METZ01_LOCUS355881</name>
</gene>
<protein>
    <submittedName>
        <fullName evidence="1">Uncharacterized protein</fullName>
    </submittedName>
</protein>
<evidence type="ECO:0000313" key="1">
    <source>
        <dbReference type="EMBL" id="SVD03027.1"/>
    </source>
</evidence>
<reference evidence="1" key="1">
    <citation type="submission" date="2018-05" db="EMBL/GenBank/DDBJ databases">
        <authorList>
            <person name="Lanie J.A."/>
            <person name="Ng W.-L."/>
            <person name="Kazmierczak K.M."/>
            <person name="Andrzejewski T.M."/>
            <person name="Davidsen T.M."/>
            <person name="Wayne K.J."/>
            <person name="Tettelin H."/>
            <person name="Glass J.I."/>
            <person name="Rusch D."/>
            <person name="Podicherti R."/>
            <person name="Tsui H.-C.T."/>
            <person name="Winkler M.E."/>
        </authorList>
    </citation>
    <scope>NUCLEOTIDE SEQUENCE</scope>
</reference>
<dbReference type="AlphaFoldDB" id="A0A382S1C4"/>
<sequence length="225" mass="26401">MKNFLHLYRFGQWLSEQGFNVIHPIKQADASWMQMLGIASSKELNIMMEHYYHFQAPIKAYSPRDVIKKLQDGISAYGLRINSKLDVNSKRTAESEKTIDISWYDMYRHKHLWYKNVLDIGPDLHDDILSELEFATDYFNQTEHYCPKCGCICIDQAMKSRVKLKPLDQIIPIPPPKPPPPSDVPKRPPPTIYNIINNFVCENCTYSRVRKHEKDKEEIIVEEKF</sequence>
<name>A0A382S1C4_9ZZZZ</name>
<organism evidence="1">
    <name type="scientific">marine metagenome</name>
    <dbReference type="NCBI Taxonomy" id="408172"/>
    <lineage>
        <taxon>unclassified sequences</taxon>
        <taxon>metagenomes</taxon>
        <taxon>ecological metagenomes</taxon>
    </lineage>
</organism>
<proteinExistence type="predicted"/>